<comment type="caution">
    <text evidence="7">The sequence shown here is derived from an EMBL/GenBank/DDBJ whole genome shotgun (WGS) entry which is preliminary data.</text>
</comment>
<comment type="similarity">
    <text evidence="1">Belongs to the sulfatase family.</text>
</comment>
<evidence type="ECO:0000256" key="5">
    <source>
        <dbReference type="SAM" id="MobiDB-lite"/>
    </source>
</evidence>
<dbReference type="InterPro" id="IPR024607">
    <property type="entry name" value="Sulfatase_CS"/>
</dbReference>
<evidence type="ECO:0000256" key="3">
    <source>
        <dbReference type="ARBA" id="ARBA00022801"/>
    </source>
</evidence>
<dbReference type="SUPFAM" id="SSF53649">
    <property type="entry name" value="Alkaline phosphatase-like"/>
    <property type="match status" value="1"/>
</dbReference>
<dbReference type="InterPro" id="IPR000917">
    <property type="entry name" value="Sulfatase_N"/>
</dbReference>
<evidence type="ECO:0000256" key="2">
    <source>
        <dbReference type="ARBA" id="ARBA00022723"/>
    </source>
</evidence>
<dbReference type="EMBL" id="BROH01000001">
    <property type="protein sequence ID" value="GKY86829.1"/>
    <property type="molecule type" value="Genomic_DNA"/>
</dbReference>
<keyword evidence="2" id="KW-0479">Metal-binding</keyword>
<accession>A0ABQ5LPG5</accession>
<name>A0ABQ5LPG5_9RHOB</name>
<dbReference type="Proteomes" id="UP001144205">
    <property type="component" value="Unassembled WGS sequence"/>
</dbReference>
<evidence type="ECO:0000313" key="8">
    <source>
        <dbReference type="Proteomes" id="UP001144205"/>
    </source>
</evidence>
<feature type="domain" description="Sulfatase N-terminal" evidence="6">
    <location>
        <begin position="31"/>
        <end position="443"/>
    </location>
</feature>
<keyword evidence="4" id="KW-0106">Calcium</keyword>
<keyword evidence="8" id="KW-1185">Reference proteome</keyword>
<dbReference type="PANTHER" id="PTHR42693">
    <property type="entry name" value="ARYLSULFATASE FAMILY MEMBER"/>
    <property type="match status" value="1"/>
</dbReference>
<feature type="region of interest" description="Disordered" evidence="5">
    <location>
        <begin position="1"/>
        <end position="29"/>
    </location>
</feature>
<dbReference type="InterPro" id="IPR050738">
    <property type="entry name" value="Sulfatase"/>
</dbReference>
<evidence type="ECO:0000259" key="6">
    <source>
        <dbReference type="Pfam" id="PF00884"/>
    </source>
</evidence>
<dbReference type="InterPro" id="IPR017850">
    <property type="entry name" value="Alkaline_phosphatase_core_sf"/>
</dbReference>
<evidence type="ECO:0000256" key="1">
    <source>
        <dbReference type="ARBA" id="ARBA00008779"/>
    </source>
</evidence>
<dbReference type="Gene3D" id="3.40.720.10">
    <property type="entry name" value="Alkaline Phosphatase, subunit A"/>
    <property type="match status" value="1"/>
</dbReference>
<dbReference type="Pfam" id="PF00884">
    <property type="entry name" value="Sulfatase"/>
    <property type="match status" value="1"/>
</dbReference>
<keyword evidence="3" id="KW-0378">Hydrolase</keyword>
<gene>
    <name evidence="7" type="ORF">STA1M1_06980</name>
</gene>
<proteinExistence type="inferred from homology"/>
<organism evidence="7 8">
    <name type="scientific">Sinisalibacter aestuarii</name>
    <dbReference type="NCBI Taxonomy" id="2949426"/>
    <lineage>
        <taxon>Bacteria</taxon>
        <taxon>Pseudomonadati</taxon>
        <taxon>Pseudomonadota</taxon>
        <taxon>Alphaproteobacteria</taxon>
        <taxon>Rhodobacterales</taxon>
        <taxon>Roseobacteraceae</taxon>
        <taxon>Sinisalibacter</taxon>
    </lineage>
</organism>
<dbReference type="PROSITE" id="PS00149">
    <property type="entry name" value="SULFATASE_2"/>
    <property type="match status" value="1"/>
</dbReference>
<dbReference type="PANTHER" id="PTHR42693:SF43">
    <property type="entry name" value="BLL2667 PROTEIN"/>
    <property type="match status" value="1"/>
</dbReference>
<sequence length="767" mass="85748">MSENRNERISVDYRDSTPSWPAEPTPPDGAPNVVMVVLDDVGYGQIGCYGSDIRTPNIDRLAEAGTRLTHFNTTGICSATRSCLLTGRNHHSNHMGAVAELATGFPGYDFRMPMENGTLAEVLRDRGYATFAVGKWHLTPSEEHHHGGPKKRWPLGRGFERFYGFHGSDTSQYHPDLVYDNHQVQPPKTPEEGYHLSEDLADRAIEFTRDLHNAAPGKPFFLYFALGAMHTPLHVGQEYIDRYRGQFDLGWDAWREVVHKRQLEMGILPEGTELTPRPDWIPAWDSLDDTQKRVYARLMEVYAGFLEHTDAQIGRLIDDLAARDQLNNTIFVVVSDNGASSEGGQNGMFNNVRYLNGIREPAETIDAELDKLGSVETNPHYPYGWAWAGNTPFRRWKQEVHAGGVADPCIVFWPDGLGARGEIRTQYAHAIDVMPTLMGLIGVDSPAIINGIEQSPVQGFSFDHCLKDASAPSGHTRQYYEIRGCRALYEDGWKLVTYHPRIGLAWDGSDPTRPYSEDTWELYNLREDFSERHDLAAQYPERVEKMVETWFEEAWKHDVFPLDNRGVARLATRKSEQYGPGRDHVLYPSEGTIREFGAIDFKNRSHSIEAALEIPAEGAVEGLILSLGNGYGGYALFVTDGKPTYVHNYASLSEYTVQSTRPLEPGPATLRFEFEKTGENAGQGRLLINGELVGEGEIARTIPHYFGGAEMSIGKNAGYGVSELYRGRGTFRFSGKIHKITLSADPVCDETESGQRAAMEQVALAIQ</sequence>
<evidence type="ECO:0000256" key="4">
    <source>
        <dbReference type="ARBA" id="ARBA00022837"/>
    </source>
</evidence>
<protein>
    <submittedName>
        <fullName evidence="7">Arylsulfatase</fullName>
    </submittedName>
</protein>
<reference evidence="7" key="1">
    <citation type="journal article" date="2023" name="Int. J. Syst. Evol. Microbiol.">
        <title>Sinisalibacter aestuarii sp. nov., isolated from estuarine sediment of the Arakawa River.</title>
        <authorList>
            <person name="Arafat S.T."/>
            <person name="Hirano S."/>
            <person name="Sato A."/>
            <person name="Takeuchi K."/>
            <person name="Yasuda T."/>
            <person name="Terahara T."/>
            <person name="Hamada M."/>
            <person name="Kobayashi T."/>
        </authorList>
    </citation>
    <scope>NUCLEOTIDE SEQUENCE</scope>
    <source>
        <strain evidence="7">B-399</strain>
    </source>
</reference>
<dbReference type="CDD" id="cd16025">
    <property type="entry name" value="PAS_like"/>
    <property type="match status" value="1"/>
</dbReference>
<feature type="compositionally biased region" description="Basic and acidic residues" evidence="5">
    <location>
        <begin position="1"/>
        <end position="15"/>
    </location>
</feature>
<evidence type="ECO:0000313" key="7">
    <source>
        <dbReference type="EMBL" id="GKY86829.1"/>
    </source>
</evidence>
<dbReference type="RefSeq" id="WP_281840781.1">
    <property type="nucleotide sequence ID" value="NZ_BROH01000001.1"/>
</dbReference>
<dbReference type="Gene3D" id="3.30.1120.10">
    <property type="match status" value="1"/>
</dbReference>